<sequence length="93" mass="10978">MMGNIMGVMKKMLRYSVGMAVAGIAGYELGRMAKKSSREGRMETREYAPSREERMQTREYVPSREERMEAAETPEYQREEPRDPRDYRSIYNL</sequence>
<dbReference type="EMBL" id="AM114193">
    <property type="protein sequence ID" value="CAJ36506.1"/>
    <property type="molecule type" value="Genomic_DNA"/>
</dbReference>
<gene>
    <name evidence="2" type="ORF">RCIX1198</name>
</gene>
<keyword evidence="3" id="KW-1185">Reference proteome</keyword>
<proteinExistence type="predicted"/>
<protein>
    <submittedName>
        <fullName evidence="2">Uncharacterized protein</fullName>
    </submittedName>
</protein>
<accession>Q0W537</accession>
<dbReference type="KEGG" id="rci:RCIX1198"/>
<evidence type="ECO:0000313" key="3">
    <source>
        <dbReference type="Proteomes" id="UP000000663"/>
    </source>
</evidence>
<evidence type="ECO:0000256" key="1">
    <source>
        <dbReference type="SAM" id="MobiDB-lite"/>
    </source>
</evidence>
<dbReference type="AlphaFoldDB" id="Q0W537"/>
<feature type="region of interest" description="Disordered" evidence="1">
    <location>
        <begin position="34"/>
        <end position="93"/>
    </location>
</feature>
<reference evidence="2 3" key="1">
    <citation type="journal article" date="2006" name="Science">
        <title>Genome of rice cluster I archaea -- the key methane producers in the rice rhizosphere.</title>
        <authorList>
            <person name="Erkel C."/>
            <person name="Kube M."/>
            <person name="Reinhardt R."/>
            <person name="Liesack W."/>
        </authorList>
    </citation>
    <scope>NUCLEOTIDE SEQUENCE [LARGE SCALE GENOMIC DNA]</scope>
    <source>
        <strain evidence="3">DSM 22066 / NBRC 105507 / MRE50</strain>
    </source>
</reference>
<feature type="compositionally biased region" description="Basic and acidic residues" evidence="1">
    <location>
        <begin position="36"/>
        <end position="93"/>
    </location>
</feature>
<evidence type="ECO:0000313" key="2">
    <source>
        <dbReference type="EMBL" id="CAJ36506.1"/>
    </source>
</evidence>
<organism evidence="2 3">
    <name type="scientific">Methanocella arvoryzae (strain DSM 22066 / NBRC 105507 / MRE50)</name>
    <dbReference type="NCBI Taxonomy" id="351160"/>
    <lineage>
        <taxon>Archaea</taxon>
        <taxon>Methanobacteriati</taxon>
        <taxon>Methanobacteriota</taxon>
        <taxon>Stenosarchaea group</taxon>
        <taxon>Methanomicrobia</taxon>
        <taxon>Methanocellales</taxon>
        <taxon>Methanocellaceae</taxon>
        <taxon>Methanocella</taxon>
    </lineage>
</organism>
<name>Q0W537_METAR</name>
<dbReference type="Proteomes" id="UP000000663">
    <property type="component" value="Chromosome"/>
</dbReference>